<dbReference type="AlphaFoldDB" id="A0A378WQA6"/>
<dbReference type="EMBL" id="UGRU01000001">
    <property type="protein sequence ID" value="SUA42631.1"/>
    <property type="molecule type" value="Genomic_DNA"/>
</dbReference>
<keyword evidence="1" id="KW-0805">Transcription regulation</keyword>
<dbReference type="GO" id="GO:0000976">
    <property type="term" value="F:transcription cis-regulatory region binding"/>
    <property type="evidence" value="ECO:0007669"/>
    <property type="project" value="TreeGrafter"/>
</dbReference>
<gene>
    <name evidence="7" type="ORF">NCTC13184_01988</name>
</gene>
<dbReference type="Proteomes" id="UP000255082">
    <property type="component" value="Unassembled WGS sequence"/>
</dbReference>
<dbReference type="OrthoDB" id="9795011at2"/>
<dbReference type="InterPro" id="IPR036271">
    <property type="entry name" value="Tet_transcr_reg_TetR-rel_C_sf"/>
</dbReference>
<evidence type="ECO:0000256" key="5">
    <source>
        <dbReference type="SAM" id="MobiDB-lite"/>
    </source>
</evidence>
<feature type="DNA-binding region" description="H-T-H motif" evidence="4">
    <location>
        <begin position="45"/>
        <end position="64"/>
    </location>
</feature>
<name>A0A378WQA6_9NOCA</name>
<dbReference type="InterPro" id="IPR001647">
    <property type="entry name" value="HTH_TetR"/>
</dbReference>
<dbReference type="InterPro" id="IPR009057">
    <property type="entry name" value="Homeodomain-like_sf"/>
</dbReference>
<feature type="region of interest" description="Disordered" evidence="5">
    <location>
        <begin position="222"/>
        <end position="253"/>
    </location>
</feature>
<dbReference type="SUPFAM" id="SSF46689">
    <property type="entry name" value="Homeodomain-like"/>
    <property type="match status" value="1"/>
</dbReference>
<dbReference type="SUPFAM" id="SSF48498">
    <property type="entry name" value="Tetracyclin repressor-like, C-terminal domain"/>
    <property type="match status" value="1"/>
</dbReference>
<reference evidence="7 8" key="1">
    <citation type="submission" date="2018-06" db="EMBL/GenBank/DDBJ databases">
        <authorList>
            <consortium name="Pathogen Informatics"/>
            <person name="Doyle S."/>
        </authorList>
    </citation>
    <scope>NUCLEOTIDE SEQUENCE [LARGE SCALE GENOMIC DNA]</scope>
    <source>
        <strain evidence="7 8">NCTC13184</strain>
    </source>
</reference>
<dbReference type="PANTHER" id="PTHR30055">
    <property type="entry name" value="HTH-TYPE TRANSCRIPTIONAL REGULATOR RUTR"/>
    <property type="match status" value="1"/>
</dbReference>
<evidence type="ECO:0000256" key="4">
    <source>
        <dbReference type="PROSITE-ProRule" id="PRU00335"/>
    </source>
</evidence>
<evidence type="ECO:0000259" key="6">
    <source>
        <dbReference type="PROSITE" id="PS50977"/>
    </source>
</evidence>
<dbReference type="PANTHER" id="PTHR30055:SF234">
    <property type="entry name" value="HTH-TYPE TRANSCRIPTIONAL REGULATOR BETI"/>
    <property type="match status" value="1"/>
</dbReference>
<dbReference type="PRINTS" id="PR00455">
    <property type="entry name" value="HTHTETR"/>
</dbReference>
<dbReference type="Pfam" id="PF00440">
    <property type="entry name" value="TetR_N"/>
    <property type="match status" value="1"/>
</dbReference>
<dbReference type="RefSeq" id="WP_063917398.1">
    <property type="nucleotide sequence ID" value="NZ_JAJFOE010000001.1"/>
</dbReference>
<dbReference type="PROSITE" id="PS50977">
    <property type="entry name" value="HTH_TETR_2"/>
    <property type="match status" value="1"/>
</dbReference>
<evidence type="ECO:0000313" key="7">
    <source>
        <dbReference type="EMBL" id="SUA42631.1"/>
    </source>
</evidence>
<accession>A0A378WQA6</accession>
<keyword evidence="2 4" id="KW-0238">DNA-binding</keyword>
<protein>
    <submittedName>
        <fullName evidence="7">DNA-binding transcriptional repressor AcrR</fullName>
    </submittedName>
</protein>
<organism evidence="7 8">
    <name type="scientific">Nocardia africana</name>
    <dbReference type="NCBI Taxonomy" id="134964"/>
    <lineage>
        <taxon>Bacteria</taxon>
        <taxon>Bacillati</taxon>
        <taxon>Actinomycetota</taxon>
        <taxon>Actinomycetes</taxon>
        <taxon>Mycobacteriales</taxon>
        <taxon>Nocardiaceae</taxon>
        <taxon>Nocardia</taxon>
    </lineage>
</organism>
<dbReference type="Pfam" id="PF21597">
    <property type="entry name" value="TetR_C_43"/>
    <property type="match status" value="1"/>
</dbReference>
<sequence>MVEKVASTGETAAGARRRRCDARDNRDKIAAAARRRFRAEGLDASLNQIARDAGVSIGTLYNHFPTREALIEDALMELVVASGRSAEEALRAADPWTGLVDHLTTLAQWQASDRGFTDICVYSLPADSPIEVAKQRGHTLFQRLVTRAQEAGRLRSDITEADLGLLLWSVVRATDGVRDVAPGAWRRHLAVLLDGLRAEAAHPLPGRALDPEQVRAAMTLGGRAIDRRGSAGGGSAGGDSAVTSEDPEHSSPR</sequence>
<feature type="domain" description="HTH tetR-type" evidence="6">
    <location>
        <begin position="23"/>
        <end position="82"/>
    </location>
</feature>
<evidence type="ECO:0000313" key="8">
    <source>
        <dbReference type="Proteomes" id="UP000255082"/>
    </source>
</evidence>
<proteinExistence type="predicted"/>
<evidence type="ECO:0000256" key="2">
    <source>
        <dbReference type="ARBA" id="ARBA00023125"/>
    </source>
</evidence>
<dbReference type="GO" id="GO:0003700">
    <property type="term" value="F:DNA-binding transcription factor activity"/>
    <property type="evidence" value="ECO:0007669"/>
    <property type="project" value="TreeGrafter"/>
</dbReference>
<evidence type="ECO:0000256" key="3">
    <source>
        <dbReference type="ARBA" id="ARBA00023163"/>
    </source>
</evidence>
<dbReference type="Gene3D" id="1.10.357.10">
    <property type="entry name" value="Tetracycline Repressor, domain 2"/>
    <property type="match status" value="1"/>
</dbReference>
<keyword evidence="3" id="KW-0804">Transcription</keyword>
<dbReference type="InterPro" id="IPR049445">
    <property type="entry name" value="TetR_SbtR-like_C"/>
</dbReference>
<evidence type="ECO:0000256" key="1">
    <source>
        <dbReference type="ARBA" id="ARBA00023015"/>
    </source>
</evidence>
<dbReference type="InterPro" id="IPR050109">
    <property type="entry name" value="HTH-type_TetR-like_transc_reg"/>
</dbReference>